<accession>A0A0E0LEZ8</accession>
<dbReference type="Proteomes" id="UP000026962">
    <property type="component" value="Chromosome 6"/>
</dbReference>
<keyword evidence="3" id="KW-1185">Reference proteome</keyword>
<feature type="region of interest" description="Disordered" evidence="1">
    <location>
        <begin position="117"/>
        <end position="160"/>
    </location>
</feature>
<sequence>MKKTYSFPLVRQPPPPPPRTRPPDSWEPLLAPAVRPSEPGALPCRLLARAHQSRSPYPASDAASTRPAAGISLHRAVCHLHHSARPASIVIRRYHAGVSLHRPGSSLFPVLAKSLSMQNFSPPPPPPRSTRVRVSARRAEPPHDHASTRGPLPLPLAPNR</sequence>
<evidence type="ECO:0000313" key="2">
    <source>
        <dbReference type="EnsemblPlants" id="OPUNC06G23280.1"/>
    </source>
</evidence>
<dbReference type="AlphaFoldDB" id="A0A0E0LEZ8"/>
<proteinExistence type="predicted"/>
<organism evidence="2">
    <name type="scientific">Oryza punctata</name>
    <name type="common">Red rice</name>
    <dbReference type="NCBI Taxonomy" id="4537"/>
    <lineage>
        <taxon>Eukaryota</taxon>
        <taxon>Viridiplantae</taxon>
        <taxon>Streptophyta</taxon>
        <taxon>Embryophyta</taxon>
        <taxon>Tracheophyta</taxon>
        <taxon>Spermatophyta</taxon>
        <taxon>Magnoliopsida</taxon>
        <taxon>Liliopsida</taxon>
        <taxon>Poales</taxon>
        <taxon>Poaceae</taxon>
        <taxon>BOP clade</taxon>
        <taxon>Oryzoideae</taxon>
        <taxon>Oryzeae</taxon>
        <taxon>Oryzinae</taxon>
        <taxon>Oryza</taxon>
    </lineage>
</organism>
<evidence type="ECO:0000313" key="3">
    <source>
        <dbReference type="Proteomes" id="UP000026962"/>
    </source>
</evidence>
<protein>
    <submittedName>
        <fullName evidence="2">Uncharacterized protein</fullName>
    </submittedName>
</protein>
<reference evidence="2" key="1">
    <citation type="submission" date="2015-04" db="UniProtKB">
        <authorList>
            <consortium name="EnsemblPlants"/>
        </authorList>
    </citation>
    <scope>IDENTIFICATION</scope>
</reference>
<dbReference type="HOGENOM" id="CLU_1655007_0_0_1"/>
<dbReference type="Gramene" id="OPUNC06G23280.1">
    <property type="protein sequence ID" value="OPUNC06G23280.1"/>
    <property type="gene ID" value="OPUNC06G23280"/>
</dbReference>
<reference evidence="2" key="2">
    <citation type="submission" date="2018-05" db="EMBL/GenBank/DDBJ databases">
        <title>OpunRS2 (Oryza punctata Reference Sequence Version 2).</title>
        <authorList>
            <person name="Zhang J."/>
            <person name="Kudrna D."/>
            <person name="Lee S."/>
            <person name="Talag J."/>
            <person name="Welchert J."/>
            <person name="Wing R.A."/>
        </authorList>
    </citation>
    <scope>NUCLEOTIDE SEQUENCE [LARGE SCALE GENOMIC DNA]</scope>
</reference>
<feature type="compositionally biased region" description="Pro residues" evidence="1">
    <location>
        <begin position="11"/>
        <end position="20"/>
    </location>
</feature>
<evidence type="ECO:0000256" key="1">
    <source>
        <dbReference type="SAM" id="MobiDB-lite"/>
    </source>
</evidence>
<name>A0A0E0LEZ8_ORYPU</name>
<feature type="region of interest" description="Disordered" evidence="1">
    <location>
        <begin position="1"/>
        <end position="32"/>
    </location>
</feature>
<feature type="compositionally biased region" description="Basic and acidic residues" evidence="1">
    <location>
        <begin position="137"/>
        <end position="147"/>
    </location>
</feature>
<dbReference type="EnsemblPlants" id="OPUNC06G23280.1">
    <property type="protein sequence ID" value="OPUNC06G23280.1"/>
    <property type="gene ID" value="OPUNC06G23280"/>
</dbReference>